<comment type="caution">
    <text evidence="2">The sequence shown here is derived from an EMBL/GenBank/DDBJ whole genome shotgun (WGS) entry which is preliminary data.</text>
</comment>
<proteinExistence type="predicted"/>
<feature type="domain" description="RNA-editing substrate-binding complex 6 protein" evidence="1">
    <location>
        <begin position="266"/>
        <end position="507"/>
    </location>
</feature>
<dbReference type="Pfam" id="PF26188">
    <property type="entry name" value="RESC6"/>
    <property type="match status" value="1"/>
</dbReference>
<evidence type="ECO:0000313" key="3">
    <source>
        <dbReference type="Proteomes" id="UP001230268"/>
    </source>
</evidence>
<reference evidence="2" key="1">
    <citation type="submission" date="2023-08" db="EMBL/GenBank/DDBJ databases">
        <title>Draft sequence of the Babesia gibsoni genome.</title>
        <authorList>
            <person name="Yamagishi J.Y."/>
            <person name="Xuan X.X."/>
        </authorList>
    </citation>
    <scope>NUCLEOTIDE SEQUENCE</scope>
    <source>
        <strain evidence="2">Azabu</strain>
    </source>
</reference>
<accession>A0AAD8LS42</accession>
<gene>
    <name evidence="2" type="ORF">BgAZ_301780</name>
</gene>
<dbReference type="GO" id="GO:0000963">
    <property type="term" value="P:mitochondrial RNA processing"/>
    <property type="evidence" value="ECO:0007669"/>
    <property type="project" value="TreeGrafter"/>
</dbReference>
<dbReference type="InterPro" id="IPR058917">
    <property type="entry name" value="RESC6_dom"/>
</dbReference>
<dbReference type="EMBL" id="JAVEPI010000003">
    <property type="protein sequence ID" value="KAK1442660.1"/>
    <property type="molecule type" value="Genomic_DNA"/>
</dbReference>
<dbReference type="GO" id="GO:0044528">
    <property type="term" value="P:regulation of mitochondrial mRNA stability"/>
    <property type="evidence" value="ECO:0007669"/>
    <property type="project" value="TreeGrafter"/>
</dbReference>
<dbReference type="PANTHER" id="PTHR21228">
    <property type="entry name" value="FAST LEU-RICH DOMAIN-CONTAINING"/>
    <property type="match status" value="1"/>
</dbReference>
<dbReference type="InterPro" id="IPR050870">
    <property type="entry name" value="FAST_kinase"/>
</dbReference>
<dbReference type="GO" id="GO:0035770">
    <property type="term" value="C:ribonucleoprotein granule"/>
    <property type="evidence" value="ECO:0007669"/>
    <property type="project" value="TreeGrafter"/>
</dbReference>
<dbReference type="PANTHER" id="PTHR21228:SF40">
    <property type="entry name" value="LD45607P"/>
    <property type="match status" value="1"/>
</dbReference>
<organism evidence="2 3">
    <name type="scientific">Babesia gibsoni</name>
    <dbReference type="NCBI Taxonomy" id="33632"/>
    <lineage>
        <taxon>Eukaryota</taxon>
        <taxon>Sar</taxon>
        <taxon>Alveolata</taxon>
        <taxon>Apicomplexa</taxon>
        <taxon>Aconoidasida</taxon>
        <taxon>Piroplasmida</taxon>
        <taxon>Babesiidae</taxon>
        <taxon>Babesia</taxon>
    </lineage>
</organism>
<evidence type="ECO:0000313" key="2">
    <source>
        <dbReference type="EMBL" id="KAK1442660.1"/>
    </source>
</evidence>
<keyword evidence="3" id="KW-1185">Reference proteome</keyword>
<dbReference type="Proteomes" id="UP001230268">
    <property type="component" value="Unassembled WGS sequence"/>
</dbReference>
<dbReference type="AlphaFoldDB" id="A0AAD8LS42"/>
<protein>
    <recommendedName>
        <fullName evidence="1">RNA-editing substrate-binding complex 6 protein domain-containing protein</fullName>
    </recommendedName>
</protein>
<dbReference type="GO" id="GO:0003723">
    <property type="term" value="F:RNA binding"/>
    <property type="evidence" value="ECO:0007669"/>
    <property type="project" value="TreeGrafter"/>
</dbReference>
<evidence type="ECO:0000259" key="1">
    <source>
        <dbReference type="Pfam" id="PF26188"/>
    </source>
</evidence>
<dbReference type="GO" id="GO:0005759">
    <property type="term" value="C:mitochondrial matrix"/>
    <property type="evidence" value="ECO:0007669"/>
    <property type="project" value="TreeGrafter"/>
</dbReference>
<name>A0AAD8LS42_BABGI</name>
<sequence>MSPSRGIARLLTLRRNMMHVIRRRFVSVERPLLEDFSTENYPVTRLDKTHLWDLTNQTPDIRTVMATCSSTDDVCSLFSKYRPYLKPCDLILFLSKIFDLTCRKSKNSSDSTCTLWPITDFCVADLSGRHGKVNVMRLNSSVADMYSDVLSRLNSFSVTQMLYLNRLGEFIRGYQNRLLQSHSELIISACAWQLDPSDLCRCVTVLAKHSDNVDFVKLIGHVSLNKLRHLDPVQRMVVFQGLAGAKHASTLFLQEAAKYALNPKIFVEKDVVKLLACYAGKPSSCSPAVLESLLDRASQLDLSSLEPKDLCNLIWATCKYSKKSEDVFKRSEPLIIQHCDSLPPRSISMLLWAQAESGYTSPEMLSALENAAMKNSQLMSTTNVSLCIQNIAKLKDIGDPSCFHQHIEEEVIANISHFNGLDLAMIAEGYAKLGLGSSTLYQCIQECALKYAGDLPADCLAKLLWAYARVGGNESFFSALQFHMLQRVNQFTAHELCRVLWAYAVMKFFDVGFWGNCLSLISIEHLQSNKRCSILYPALSEVIAVRKDLVSADTLRLLNHTKPMFMEEEMSRYYHNSGNRIVEVLSHNGIGATSPYDCNGFLLDAYFEDGDKHFGVLFYGKHNTIGSARKPSGDMLIKSRYLRRKGISLIHILREAFMEMDDSDAFAVVQRQMNKTP</sequence>